<evidence type="ECO:0000256" key="4">
    <source>
        <dbReference type="ARBA" id="ARBA00022989"/>
    </source>
</evidence>
<reference evidence="6 7" key="1">
    <citation type="submission" date="2020-12" db="EMBL/GenBank/DDBJ databases">
        <title>FDA dAtabase for Regulatory Grade micrObial Sequences (FDA-ARGOS): Supporting development and validation of Infectious Disease Dx tests.</title>
        <authorList>
            <person name="Nelson B."/>
            <person name="Plummer A."/>
            <person name="Tallon L."/>
            <person name="Sadzewicz L."/>
            <person name="Zhao X."/>
            <person name="Boylan J."/>
            <person name="Ott S."/>
            <person name="Bowen H."/>
            <person name="Vavikolanu K."/>
            <person name="Mehta A."/>
            <person name="Aluvathingal J."/>
            <person name="Nadendla S."/>
            <person name="Myers T."/>
            <person name="Yan Y."/>
            <person name="Sichtig H."/>
        </authorList>
    </citation>
    <scope>NUCLEOTIDE SEQUENCE [LARGE SCALE GENOMIC DNA]</scope>
    <source>
        <strain evidence="6 7">FDAARGOS_899</strain>
        <plasmid evidence="6 7">unnamed</plasmid>
    </source>
</reference>
<dbReference type="AlphaFoldDB" id="A0A7U4SUA0"/>
<keyword evidence="3" id="KW-0812">Transmembrane</keyword>
<dbReference type="EMBL" id="CP065685">
    <property type="protein sequence ID" value="QPS42034.1"/>
    <property type="molecule type" value="Genomic_DNA"/>
</dbReference>
<evidence type="ECO:0000256" key="3">
    <source>
        <dbReference type="ARBA" id="ARBA00022692"/>
    </source>
</evidence>
<dbReference type="Gene3D" id="1.20.81.30">
    <property type="entry name" value="Type II secretion system (T2SS), domain F"/>
    <property type="match status" value="1"/>
</dbReference>
<dbReference type="GO" id="GO:0005886">
    <property type="term" value="C:plasma membrane"/>
    <property type="evidence" value="ECO:0007669"/>
    <property type="project" value="UniProtKB-SubCell"/>
</dbReference>
<keyword evidence="2" id="KW-1003">Cell membrane</keyword>
<accession>A0A7U4SUA0</accession>
<sequence length="328" mass="35501">MSPADVAAASAFLAIVVGGLIAAQLFNLVRHRPARRILQRVKAASGSEPLPRRPVDADKRHQLFSGEQGYGGDNAFLTWLSQHLQRVRAVSGPGGLRLIAVATLVSLALSIVATSVAGLPAWLRVLIDIGVPLATARAVYRMLIVRFRLRFLAVFPDAIDLMVRAVRAGIPVVHAIVTAGVESQEPVRSTFHTIGDGLRVGADLKEVLEQACERLQIADFSFFAVCLMLQRETGGSLTETLENLSGIIRARRDVRLKTKALTAEGKISAKIIAAVPFAIMGFLYLVNRPYIELLFDTGMGHTMLMLAAVLLTVGLLLIRKIANLDTSR</sequence>
<evidence type="ECO:0000256" key="5">
    <source>
        <dbReference type="ARBA" id="ARBA00023136"/>
    </source>
</evidence>
<keyword evidence="6" id="KW-0614">Plasmid</keyword>
<keyword evidence="5" id="KW-0472">Membrane</keyword>
<organism evidence="6 7">
    <name type="scientific">Burkholderia humptydooensis</name>
    <dbReference type="NCBI Taxonomy" id="430531"/>
    <lineage>
        <taxon>Bacteria</taxon>
        <taxon>Pseudomonadati</taxon>
        <taxon>Pseudomonadota</taxon>
        <taxon>Betaproteobacteria</taxon>
        <taxon>Burkholderiales</taxon>
        <taxon>Burkholderiaceae</taxon>
        <taxon>Burkholderia</taxon>
        <taxon>pseudomallei group</taxon>
    </lineage>
</organism>
<dbReference type="PANTHER" id="PTHR35007:SF1">
    <property type="entry name" value="PILUS ASSEMBLY PROTEIN"/>
    <property type="match status" value="1"/>
</dbReference>
<dbReference type="RefSeq" id="WP_006029179.1">
    <property type="nucleotide sequence ID" value="NZ_CP013381.1"/>
</dbReference>
<dbReference type="Proteomes" id="UP000594943">
    <property type="component" value="Plasmid unnamed"/>
</dbReference>
<dbReference type="Pfam" id="PF00482">
    <property type="entry name" value="T2SSF"/>
    <property type="match status" value="1"/>
</dbReference>
<geneLocation type="plasmid" evidence="6 7">
    <name>unnamed</name>
</geneLocation>
<dbReference type="InterPro" id="IPR042094">
    <property type="entry name" value="T2SS_GspF_sf"/>
</dbReference>
<evidence type="ECO:0000313" key="6">
    <source>
        <dbReference type="EMBL" id="QPS42034.1"/>
    </source>
</evidence>
<gene>
    <name evidence="6" type="ORF">I6G56_00520</name>
</gene>
<dbReference type="PANTHER" id="PTHR35007">
    <property type="entry name" value="INTEGRAL MEMBRANE PROTEIN-RELATED"/>
    <property type="match status" value="1"/>
</dbReference>
<proteinExistence type="predicted"/>
<accession>A0A7T2TXU2</accession>
<protein>
    <submittedName>
        <fullName evidence="6">Type II secretion system F family protein</fullName>
    </submittedName>
</protein>
<keyword evidence="4" id="KW-1133">Transmembrane helix</keyword>
<evidence type="ECO:0000313" key="7">
    <source>
        <dbReference type="Proteomes" id="UP000594943"/>
    </source>
</evidence>
<evidence type="ECO:0000256" key="2">
    <source>
        <dbReference type="ARBA" id="ARBA00022475"/>
    </source>
</evidence>
<comment type="subcellular location">
    <subcellularLocation>
        <location evidence="1">Cell membrane</location>
        <topology evidence="1">Multi-pass membrane protein</topology>
    </subcellularLocation>
</comment>
<name>A0A7U4SUA0_9BURK</name>
<dbReference type="KEGG" id="bhg:I6G56_00520"/>
<dbReference type="InterPro" id="IPR018076">
    <property type="entry name" value="T2SS_GspF_dom"/>
</dbReference>
<evidence type="ECO:0000256" key="1">
    <source>
        <dbReference type="ARBA" id="ARBA00004651"/>
    </source>
</evidence>